<keyword evidence="11 15" id="KW-0472">Membrane</keyword>
<organism evidence="16 17">
    <name type="scientific">Mycoemilia scoparia</name>
    <dbReference type="NCBI Taxonomy" id="417184"/>
    <lineage>
        <taxon>Eukaryota</taxon>
        <taxon>Fungi</taxon>
        <taxon>Fungi incertae sedis</taxon>
        <taxon>Zoopagomycota</taxon>
        <taxon>Kickxellomycotina</taxon>
        <taxon>Kickxellomycetes</taxon>
        <taxon>Kickxellales</taxon>
        <taxon>Kickxellaceae</taxon>
        <taxon>Mycoemilia</taxon>
    </lineage>
</organism>
<comment type="pathway">
    <text evidence="3">Sphingolipid metabolism.</text>
</comment>
<evidence type="ECO:0000313" key="17">
    <source>
        <dbReference type="Proteomes" id="UP001150538"/>
    </source>
</evidence>
<keyword evidence="8 16" id="KW-0808">Transferase</keyword>
<evidence type="ECO:0000256" key="14">
    <source>
        <dbReference type="ARBA" id="ARBA00032575"/>
    </source>
</evidence>
<accession>A0A9W8A5I3</accession>
<dbReference type="EMBL" id="JANBPU010000004">
    <property type="protein sequence ID" value="KAJ1921522.1"/>
    <property type="molecule type" value="Genomic_DNA"/>
</dbReference>
<dbReference type="PANTHER" id="PTHR12726:SF0">
    <property type="entry name" value="CERAMIDE GLUCOSYLTRANSFERASE"/>
    <property type="match status" value="1"/>
</dbReference>
<comment type="subcellular location">
    <subcellularLocation>
        <location evidence="1">Membrane</location>
        <topology evidence="1">Multi-pass membrane protein</topology>
    </subcellularLocation>
</comment>
<evidence type="ECO:0000256" key="3">
    <source>
        <dbReference type="ARBA" id="ARBA00004991"/>
    </source>
</evidence>
<dbReference type="InterPro" id="IPR029044">
    <property type="entry name" value="Nucleotide-diphossugar_trans"/>
</dbReference>
<evidence type="ECO:0000256" key="13">
    <source>
        <dbReference type="ARBA" id="ARBA00031543"/>
    </source>
</evidence>
<evidence type="ECO:0000256" key="8">
    <source>
        <dbReference type="ARBA" id="ARBA00022679"/>
    </source>
</evidence>
<reference evidence="16" key="1">
    <citation type="submission" date="2022-07" db="EMBL/GenBank/DDBJ databases">
        <title>Phylogenomic reconstructions and comparative analyses of Kickxellomycotina fungi.</title>
        <authorList>
            <person name="Reynolds N.K."/>
            <person name="Stajich J.E."/>
            <person name="Barry K."/>
            <person name="Grigoriev I.V."/>
            <person name="Crous P."/>
            <person name="Smith M.E."/>
        </authorList>
    </citation>
    <scope>NUCLEOTIDE SEQUENCE</scope>
    <source>
        <strain evidence="16">NBRC 100468</strain>
    </source>
</reference>
<keyword evidence="10 15" id="KW-1133">Transmembrane helix</keyword>
<dbReference type="PANTHER" id="PTHR12726">
    <property type="entry name" value="CERAMIDE GLUCOSYLTRANSFERASE"/>
    <property type="match status" value="1"/>
</dbReference>
<feature type="transmembrane region" description="Helical" evidence="15">
    <location>
        <begin position="257"/>
        <end position="275"/>
    </location>
</feature>
<evidence type="ECO:0000256" key="5">
    <source>
        <dbReference type="ARBA" id="ARBA00012699"/>
    </source>
</evidence>
<dbReference type="SUPFAM" id="SSF53448">
    <property type="entry name" value="Nucleotide-diphospho-sugar transferases"/>
    <property type="match status" value="1"/>
</dbReference>
<gene>
    <name evidence="16" type="primary">HSX11</name>
    <name evidence="16" type="ORF">H4219_000559</name>
</gene>
<proteinExistence type="inferred from homology"/>
<dbReference type="GO" id="GO:0008120">
    <property type="term" value="F:ceramide glucosyltransferase activity"/>
    <property type="evidence" value="ECO:0007669"/>
    <property type="project" value="UniProtKB-EC"/>
</dbReference>
<comment type="pathway">
    <text evidence="2">Lipid metabolism; sphingolipid metabolism.</text>
</comment>
<sequence length="330" mass="37788">MKRTLEASFTQDYPKYEILFAVEDPDDPSIEIANELIEKYPKVDAKVLIARNDVGVNPKVNNLVNPMKQAKYDMLWVCDSNIYSKPHTLRLSVDAFLDDPKVGVAHHVVFCENPQTFGGLLDTTFLNTTHARMYIAINTVAIASCLMGKSNIYRKSSLEKHGGIKNFGKYMAEDNIIGQKLWKDGWRHIMTGDLAYQPSDTKSLYDYCVRRARWVRTRKYNVTAATLIEPLTESILLGIVAAYSLNSLFGFDPYKFFMVHILGWFLNDYVVFVRLSRGRNTEKFGQFVLGWLGREILALPLWIYAIVGNQVSWRGQKFYLHMDGTVSKIN</sequence>
<protein>
    <recommendedName>
        <fullName evidence="6">Ceramide glucosyltransferase</fullName>
        <ecNumber evidence="5">2.4.1.80</ecNumber>
    </recommendedName>
    <alternativeName>
        <fullName evidence="13">Glucosylceramide synthase</fullName>
    </alternativeName>
    <alternativeName>
        <fullName evidence="14">UDP-glucose ceramide glucosyltransferase</fullName>
    </alternativeName>
    <alternativeName>
        <fullName evidence="12">UDP-glucose:N-acylsphingosine D-glucosyltransferase</fullName>
    </alternativeName>
</protein>
<evidence type="ECO:0000313" key="16">
    <source>
        <dbReference type="EMBL" id="KAJ1921522.1"/>
    </source>
</evidence>
<evidence type="ECO:0000256" key="15">
    <source>
        <dbReference type="SAM" id="Phobius"/>
    </source>
</evidence>
<keyword evidence="17" id="KW-1185">Reference proteome</keyword>
<dbReference type="GO" id="GO:0006679">
    <property type="term" value="P:glucosylceramide biosynthetic process"/>
    <property type="evidence" value="ECO:0007669"/>
    <property type="project" value="TreeGrafter"/>
</dbReference>
<feature type="transmembrane region" description="Helical" evidence="15">
    <location>
        <begin position="287"/>
        <end position="307"/>
    </location>
</feature>
<dbReference type="OrthoDB" id="1483400at2759"/>
<dbReference type="AlphaFoldDB" id="A0A9W8A5I3"/>
<evidence type="ECO:0000256" key="1">
    <source>
        <dbReference type="ARBA" id="ARBA00004141"/>
    </source>
</evidence>
<dbReference type="Gene3D" id="3.90.550.10">
    <property type="entry name" value="Spore Coat Polysaccharide Biosynthesis Protein SpsA, Chain A"/>
    <property type="match status" value="1"/>
</dbReference>
<comment type="similarity">
    <text evidence="4">Belongs to the glycosyltransferase 2 family.</text>
</comment>
<evidence type="ECO:0000256" key="7">
    <source>
        <dbReference type="ARBA" id="ARBA00022676"/>
    </source>
</evidence>
<name>A0A9W8A5I3_9FUNG</name>
<evidence type="ECO:0000256" key="4">
    <source>
        <dbReference type="ARBA" id="ARBA00006739"/>
    </source>
</evidence>
<keyword evidence="7 16" id="KW-0328">Glycosyltransferase</keyword>
<comment type="caution">
    <text evidence="16">The sequence shown here is derived from an EMBL/GenBank/DDBJ whole genome shotgun (WGS) entry which is preliminary data.</text>
</comment>
<dbReference type="CDD" id="cd02520">
    <property type="entry name" value="Glucosylceramide_synthase"/>
    <property type="match status" value="1"/>
</dbReference>
<keyword evidence="9 15" id="KW-0812">Transmembrane</keyword>
<dbReference type="Proteomes" id="UP001150538">
    <property type="component" value="Unassembled WGS sequence"/>
</dbReference>
<evidence type="ECO:0000256" key="11">
    <source>
        <dbReference type="ARBA" id="ARBA00023136"/>
    </source>
</evidence>
<dbReference type="EC" id="2.4.1.80" evidence="5"/>
<evidence type="ECO:0000256" key="9">
    <source>
        <dbReference type="ARBA" id="ARBA00022692"/>
    </source>
</evidence>
<evidence type="ECO:0000256" key="6">
    <source>
        <dbReference type="ARBA" id="ARBA00019988"/>
    </source>
</evidence>
<evidence type="ECO:0000256" key="2">
    <source>
        <dbReference type="ARBA" id="ARBA00004760"/>
    </source>
</evidence>
<dbReference type="Pfam" id="PF13506">
    <property type="entry name" value="Glyco_transf_21"/>
    <property type="match status" value="1"/>
</dbReference>
<feature type="transmembrane region" description="Helical" evidence="15">
    <location>
        <begin position="220"/>
        <end position="245"/>
    </location>
</feature>
<dbReference type="GO" id="GO:0016020">
    <property type="term" value="C:membrane"/>
    <property type="evidence" value="ECO:0007669"/>
    <property type="project" value="UniProtKB-SubCell"/>
</dbReference>
<evidence type="ECO:0000256" key="12">
    <source>
        <dbReference type="ARBA" id="ARBA00031017"/>
    </source>
</evidence>
<evidence type="ECO:0000256" key="10">
    <source>
        <dbReference type="ARBA" id="ARBA00022989"/>
    </source>
</evidence>
<dbReference type="InterPro" id="IPR025993">
    <property type="entry name" value="Ceramide_glucosylTrfase"/>
</dbReference>